<evidence type="ECO:0000256" key="2">
    <source>
        <dbReference type="ARBA" id="ARBA00022649"/>
    </source>
</evidence>
<evidence type="ECO:0000313" key="3">
    <source>
        <dbReference type="EMBL" id="GAB97842.1"/>
    </source>
</evidence>
<proteinExistence type="inferred from homology"/>
<dbReference type="RefSeq" id="WP_006594374.1">
    <property type="nucleotide sequence ID" value="NZ_BAHD01000084.1"/>
</dbReference>
<evidence type="ECO:0000256" key="1">
    <source>
        <dbReference type="ARBA" id="ARBA00007521"/>
    </source>
</evidence>
<dbReference type="EMBL" id="BAHD01000084">
    <property type="protein sequence ID" value="GAB97842.1"/>
    <property type="molecule type" value="Genomic_DNA"/>
</dbReference>
<gene>
    <name evidence="3" type="ORF">KILIM_084_00140</name>
</gene>
<comment type="similarity">
    <text evidence="1">Belongs to the PemK/MazF family.</text>
</comment>
<dbReference type="Proteomes" id="UP000008366">
    <property type="component" value="Unassembled WGS sequence"/>
</dbReference>
<dbReference type="Gene3D" id="2.30.30.110">
    <property type="match status" value="1"/>
</dbReference>
<dbReference type="AlphaFoldDB" id="K6X0H8"/>
<dbReference type="SUPFAM" id="SSF50118">
    <property type="entry name" value="Cell growth inhibitor/plasmid maintenance toxic component"/>
    <property type="match status" value="1"/>
</dbReference>
<dbReference type="OrthoDB" id="4966310at2"/>
<name>K6X0H8_9MICO</name>
<dbReference type="Pfam" id="PF02452">
    <property type="entry name" value="PemK_toxin"/>
    <property type="match status" value="1"/>
</dbReference>
<keyword evidence="4" id="KW-1185">Reference proteome</keyword>
<sequence>MSQPLERGRVYAAVLGTLGEKYYLVVSNNQRNRNLDSVVAVRLTTSLKPPLPSIVALDPDRDGFQGHIVCDDIVEIFDDEVRRDLGAVSSQTMRSVEAGLRAALGLR</sequence>
<evidence type="ECO:0000313" key="4">
    <source>
        <dbReference type="Proteomes" id="UP000008366"/>
    </source>
</evidence>
<dbReference type="eggNOG" id="COG2337">
    <property type="taxonomic scope" value="Bacteria"/>
</dbReference>
<reference evidence="3 4" key="1">
    <citation type="submission" date="2012-08" db="EMBL/GenBank/DDBJ databases">
        <title>Whole genome shotgun sequence of Kineosphaera limosa NBRC 100340.</title>
        <authorList>
            <person name="Yoshida I."/>
            <person name="Isaki S."/>
            <person name="Hosoyama A."/>
            <person name="Tsuchikane K."/>
            <person name="Katsumata H."/>
            <person name="Ando Y."/>
            <person name="Ohji S."/>
            <person name="Hamada M."/>
            <person name="Tamura T."/>
            <person name="Yamazoe A."/>
            <person name="Yamazaki S."/>
            <person name="Fujita N."/>
        </authorList>
    </citation>
    <scope>NUCLEOTIDE SEQUENCE [LARGE SCALE GENOMIC DNA]</scope>
    <source>
        <strain evidence="3 4">NBRC 100340</strain>
    </source>
</reference>
<protein>
    <submittedName>
        <fullName evidence="3">Uncharacterized protein</fullName>
    </submittedName>
</protein>
<dbReference type="InterPro" id="IPR011067">
    <property type="entry name" value="Plasmid_toxin/cell-grow_inhib"/>
</dbReference>
<accession>K6X0H8</accession>
<dbReference type="InterPro" id="IPR003477">
    <property type="entry name" value="PemK-like"/>
</dbReference>
<dbReference type="STRING" id="1184609.KILIM_084_00140"/>
<comment type="caution">
    <text evidence="3">The sequence shown here is derived from an EMBL/GenBank/DDBJ whole genome shotgun (WGS) entry which is preliminary data.</text>
</comment>
<dbReference type="GO" id="GO:0003677">
    <property type="term" value="F:DNA binding"/>
    <property type="evidence" value="ECO:0007669"/>
    <property type="project" value="InterPro"/>
</dbReference>
<organism evidence="3 4">
    <name type="scientific">Kineosphaera limosa NBRC 100340</name>
    <dbReference type="NCBI Taxonomy" id="1184609"/>
    <lineage>
        <taxon>Bacteria</taxon>
        <taxon>Bacillati</taxon>
        <taxon>Actinomycetota</taxon>
        <taxon>Actinomycetes</taxon>
        <taxon>Micrococcales</taxon>
        <taxon>Dermatophilaceae</taxon>
        <taxon>Kineosphaera</taxon>
    </lineage>
</organism>
<keyword evidence="2" id="KW-1277">Toxin-antitoxin system</keyword>